<evidence type="ECO:0000259" key="14">
    <source>
        <dbReference type="Pfam" id="PF08263"/>
    </source>
</evidence>
<evidence type="ECO:0000256" key="12">
    <source>
        <dbReference type="ARBA" id="ARBA00023180"/>
    </source>
</evidence>
<comment type="subcellular location">
    <subcellularLocation>
        <location evidence="1">Membrane</location>
    </subcellularLocation>
</comment>
<keyword evidence="13" id="KW-1133">Transmembrane helix</keyword>
<keyword evidence="12" id="KW-0325">Glycoprotein</keyword>
<organism evidence="15 16">
    <name type="scientific">Oldenlandia corymbosa var. corymbosa</name>
    <dbReference type="NCBI Taxonomy" id="529605"/>
    <lineage>
        <taxon>Eukaryota</taxon>
        <taxon>Viridiplantae</taxon>
        <taxon>Streptophyta</taxon>
        <taxon>Embryophyta</taxon>
        <taxon>Tracheophyta</taxon>
        <taxon>Spermatophyta</taxon>
        <taxon>Magnoliopsida</taxon>
        <taxon>eudicotyledons</taxon>
        <taxon>Gunneridae</taxon>
        <taxon>Pentapetalae</taxon>
        <taxon>asterids</taxon>
        <taxon>lamiids</taxon>
        <taxon>Gentianales</taxon>
        <taxon>Rubiaceae</taxon>
        <taxon>Rubioideae</taxon>
        <taxon>Spermacoceae</taxon>
        <taxon>Hedyotis-Oldenlandia complex</taxon>
        <taxon>Oldenlandia</taxon>
    </lineage>
</organism>
<keyword evidence="6" id="KW-0732">Signal</keyword>
<dbReference type="Pfam" id="PF00560">
    <property type="entry name" value="LRR_1"/>
    <property type="match status" value="2"/>
</dbReference>
<keyword evidence="11 13" id="KW-0472">Membrane</keyword>
<protein>
    <recommendedName>
        <fullName evidence="2">non-specific serine/threonine protein kinase</fullName>
        <ecNumber evidence="2">2.7.11.1</ecNumber>
    </recommendedName>
</protein>
<evidence type="ECO:0000256" key="4">
    <source>
        <dbReference type="ARBA" id="ARBA00022614"/>
    </source>
</evidence>
<keyword evidence="8" id="KW-0547">Nucleotide-binding</keyword>
<dbReference type="Gene3D" id="3.30.200.20">
    <property type="entry name" value="Phosphorylase Kinase, domain 1"/>
    <property type="match status" value="1"/>
</dbReference>
<dbReference type="InterPro" id="IPR032675">
    <property type="entry name" value="LRR_dom_sf"/>
</dbReference>
<feature type="domain" description="Leucine-rich repeat-containing N-terminal plant-type" evidence="14">
    <location>
        <begin position="13"/>
        <end position="46"/>
    </location>
</feature>
<dbReference type="PROSITE" id="PS51450">
    <property type="entry name" value="LRR"/>
    <property type="match status" value="1"/>
</dbReference>
<dbReference type="AlphaFoldDB" id="A0AAV1DKT4"/>
<keyword evidence="7" id="KW-0677">Repeat</keyword>
<accession>A0AAV1DKT4</accession>
<evidence type="ECO:0000313" key="15">
    <source>
        <dbReference type="EMBL" id="CAI9108426.1"/>
    </source>
</evidence>
<evidence type="ECO:0000256" key="1">
    <source>
        <dbReference type="ARBA" id="ARBA00004370"/>
    </source>
</evidence>
<dbReference type="InterPro" id="IPR001611">
    <property type="entry name" value="Leu-rich_rpt"/>
</dbReference>
<evidence type="ECO:0000256" key="5">
    <source>
        <dbReference type="ARBA" id="ARBA00022679"/>
    </source>
</evidence>
<dbReference type="Proteomes" id="UP001161247">
    <property type="component" value="Chromosome 6"/>
</dbReference>
<dbReference type="SUPFAM" id="SSF52058">
    <property type="entry name" value="L domain-like"/>
    <property type="match status" value="1"/>
</dbReference>
<evidence type="ECO:0000256" key="3">
    <source>
        <dbReference type="ARBA" id="ARBA00022527"/>
    </source>
</evidence>
<keyword evidence="13" id="KW-0812">Transmembrane</keyword>
<evidence type="ECO:0000256" key="10">
    <source>
        <dbReference type="ARBA" id="ARBA00022840"/>
    </source>
</evidence>
<keyword evidence="5" id="KW-0808">Transferase</keyword>
<dbReference type="GO" id="GO:0005524">
    <property type="term" value="F:ATP binding"/>
    <property type="evidence" value="ECO:0007669"/>
    <property type="project" value="UniProtKB-KW"/>
</dbReference>
<dbReference type="EMBL" id="OX459123">
    <property type="protein sequence ID" value="CAI9108426.1"/>
    <property type="molecule type" value="Genomic_DNA"/>
</dbReference>
<dbReference type="Pfam" id="PF08263">
    <property type="entry name" value="LRRNT_2"/>
    <property type="match status" value="1"/>
</dbReference>
<evidence type="ECO:0000256" key="9">
    <source>
        <dbReference type="ARBA" id="ARBA00022777"/>
    </source>
</evidence>
<dbReference type="EC" id="2.7.11.1" evidence="2"/>
<gene>
    <name evidence="15" type="ORF">OLC1_LOCUS16516</name>
</gene>
<dbReference type="FunFam" id="3.80.10.10:FF:000830">
    <property type="entry name" value="Predicted protein"/>
    <property type="match status" value="1"/>
</dbReference>
<keyword evidence="10" id="KW-0067">ATP-binding</keyword>
<dbReference type="Gene3D" id="3.80.10.10">
    <property type="entry name" value="Ribonuclease Inhibitor"/>
    <property type="match status" value="3"/>
</dbReference>
<dbReference type="PANTHER" id="PTHR45974">
    <property type="entry name" value="RECEPTOR-LIKE PROTEIN 55"/>
    <property type="match status" value="1"/>
</dbReference>
<keyword evidence="9" id="KW-0418">Kinase</keyword>
<evidence type="ECO:0000256" key="11">
    <source>
        <dbReference type="ARBA" id="ARBA00023136"/>
    </source>
</evidence>
<name>A0AAV1DKT4_OLDCO</name>
<dbReference type="InterPro" id="IPR013210">
    <property type="entry name" value="LRR_N_plant-typ"/>
</dbReference>
<keyword evidence="4" id="KW-0433">Leucine-rich repeat</keyword>
<keyword evidence="16" id="KW-1185">Reference proteome</keyword>
<dbReference type="GO" id="GO:0016020">
    <property type="term" value="C:membrane"/>
    <property type="evidence" value="ECO:0007669"/>
    <property type="project" value="UniProtKB-SubCell"/>
</dbReference>
<dbReference type="FunFam" id="3.80.10.10:FF:000363">
    <property type="entry name" value="Leucine-rich repeat family protein"/>
    <property type="match status" value="1"/>
</dbReference>
<dbReference type="Pfam" id="PF13855">
    <property type="entry name" value="LRR_8"/>
    <property type="match status" value="1"/>
</dbReference>
<proteinExistence type="predicted"/>
<evidence type="ECO:0000256" key="8">
    <source>
        <dbReference type="ARBA" id="ARBA00022741"/>
    </source>
</evidence>
<evidence type="ECO:0000313" key="16">
    <source>
        <dbReference type="Proteomes" id="UP001161247"/>
    </source>
</evidence>
<evidence type="ECO:0000256" key="13">
    <source>
        <dbReference type="SAM" id="Phobius"/>
    </source>
</evidence>
<sequence length="631" mass="68881">MALMNNNWDVAVAALRSLKDQWQNAPPTWGKSDDPCGSPWEGVNCSDSRVITLGLSTMGISGKLSGDIGELSELTSLDLSFNPGLTGSLTPRIGDLTKLTTLILAGCKFNGAIPSEIGKLKELSFLALNSNNFSGQIPASLGYLSKLYWLDLADNQLTGSIPISTRNSPGLDLLKNTKHFHFNKNQLSGELPEPLFSGDNVLIHVLFDGNQLSGPIPPTLGDVATLEVLRLDRNNFSGNVTSSLNNLTNLMELNLGHNQLSGSFPDFSSLVSLNYIDLSNNSFEPSEAPAWFSTLESLTTLISENGSLKGEVPKRMFSLPQIQQVKLKYNAFNGTLDLDQRINDNLQLIDLEDNRITALTVGSGYSNNLLLIGNPVCTTVEALEHSSYCQVRQQSAQAYSTSLANCRRKTCPPDQKMSPQSCDCAYPYEGTLYFRGPFFRDLSNDTIFHQLEMSLWVNLSLTPGSVSLQNPFFNVDDYLEVQLDLFPSSGDHFNRTEVQRLGHALSKQIYKPPPQFGPYYFLAEPYLFAGGGGNISKKIIAAVAVGGTFLVMLLVGIAMYAVWQKRRAERAIGMSKPFASWVPSGKDSGGAPQLKGARFFSYDEMKKATNNFSSSNEIGSGGYGKVCCPIT</sequence>
<keyword evidence="3" id="KW-0723">Serine/threonine-protein kinase</keyword>
<feature type="transmembrane region" description="Helical" evidence="13">
    <location>
        <begin position="539"/>
        <end position="563"/>
    </location>
</feature>
<dbReference type="GO" id="GO:0004674">
    <property type="term" value="F:protein serine/threonine kinase activity"/>
    <property type="evidence" value="ECO:0007669"/>
    <property type="project" value="UniProtKB-KW"/>
</dbReference>
<dbReference type="PANTHER" id="PTHR45974:SF242">
    <property type="entry name" value="LEUCINE-RICH REPEAT PROTEIN KINASE FAMILY PROTEIN"/>
    <property type="match status" value="1"/>
</dbReference>
<evidence type="ECO:0000256" key="6">
    <source>
        <dbReference type="ARBA" id="ARBA00022729"/>
    </source>
</evidence>
<evidence type="ECO:0000256" key="7">
    <source>
        <dbReference type="ARBA" id="ARBA00022737"/>
    </source>
</evidence>
<reference evidence="15" key="1">
    <citation type="submission" date="2023-03" db="EMBL/GenBank/DDBJ databases">
        <authorList>
            <person name="Julca I."/>
        </authorList>
    </citation>
    <scope>NUCLEOTIDE SEQUENCE</scope>
</reference>
<evidence type="ECO:0000256" key="2">
    <source>
        <dbReference type="ARBA" id="ARBA00012513"/>
    </source>
</evidence>